<gene>
    <name evidence="3" type="ORF">THAOC_27582</name>
</gene>
<comment type="caution">
    <text evidence="3">The sequence shown here is derived from an EMBL/GenBank/DDBJ whole genome shotgun (WGS) entry which is preliminary data.</text>
</comment>
<proteinExistence type="predicted"/>
<dbReference type="SUPFAM" id="SSF57625">
    <property type="entry name" value="Invertebrate chitin-binding proteins"/>
    <property type="match status" value="1"/>
</dbReference>
<dbReference type="PANTHER" id="PTHR24216">
    <property type="entry name" value="PAXILLIN-RELATED"/>
    <property type="match status" value="1"/>
</dbReference>
<accession>K0RH45</accession>
<evidence type="ECO:0000313" key="3">
    <source>
        <dbReference type="EMBL" id="EJK53048.1"/>
    </source>
</evidence>
<dbReference type="EMBL" id="AGNL01038619">
    <property type="protein sequence ID" value="EJK53048.1"/>
    <property type="molecule type" value="Genomic_DNA"/>
</dbReference>
<dbReference type="eggNOG" id="ENOG502R2S6">
    <property type="taxonomic scope" value="Eukaryota"/>
</dbReference>
<reference evidence="3 4" key="1">
    <citation type="journal article" date="2012" name="Genome Biol.">
        <title>Genome and low-iron response of an oceanic diatom adapted to chronic iron limitation.</title>
        <authorList>
            <person name="Lommer M."/>
            <person name="Specht M."/>
            <person name="Roy A.S."/>
            <person name="Kraemer L."/>
            <person name="Andreson R."/>
            <person name="Gutowska M.A."/>
            <person name="Wolf J."/>
            <person name="Bergner S.V."/>
            <person name="Schilhabel M.B."/>
            <person name="Klostermeier U.C."/>
            <person name="Beiko R.G."/>
            <person name="Rosenstiel P."/>
            <person name="Hippler M."/>
            <person name="Laroche J."/>
        </authorList>
    </citation>
    <scope>NUCLEOTIDE SEQUENCE [LARGE SCALE GENOMIC DNA]</scope>
    <source>
        <strain evidence="3 4">CCMP1005</strain>
    </source>
</reference>
<feature type="region of interest" description="Disordered" evidence="1">
    <location>
        <begin position="966"/>
        <end position="988"/>
    </location>
</feature>
<keyword evidence="4" id="KW-1185">Reference proteome</keyword>
<dbReference type="InterPro" id="IPR002557">
    <property type="entry name" value="Chitin-bd_dom"/>
</dbReference>
<feature type="compositionally biased region" description="Low complexity" evidence="1">
    <location>
        <begin position="604"/>
        <end position="616"/>
    </location>
</feature>
<feature type="region of interest" description="Disordered" evidence="1">
    <location>
        <begin position="536"/>
        <end position="559"/>
    </location>
</feature>
<dbReference type="GO" id="GO:0005576">
    <property type="term" value="C:extracellular region"/>
    <property type="evidence" value="ECO:0007669"/>
    <property type="project" value="InterPro"/>
</dbReference>
<dbReference type="OrthoDB" id="54808at2759"/>
<feature type="compositionally biased region" description="Polar residues" evidence="1">
    <location>
        <begin position="578"/>
        <end position="603"/>
    </location>
</feature>
<name>K0RH45_THAOC</name>
<evidence type="ECO:0000313" key="4">
    <source>
        <dbReference type="Proteomes" id="UP000266841"/>
    </source>
</evidence>
<dbReference type="InterPro" id="IPR036508">
    <property type="entry name" value="Chitin-bd_dom_sf"/>
</dbReference>
<dbReference type="SMART" id="SM00494">
    <property type="entry name" value="ChtBD2"/>
    <property type="match status" value="2"/>
</dbReference>
<evidence type="ECO:0000259" key="2">
    <source>
        <dbReference type="PROSITE" id="PS50940"/>
    </source>
</evidence>
<sequence>MGCNGLGHQRRGSGRLGRRRRPIQKLNTTTRLATTDRNYRYRRRPVHLDLLALLISVSTRSTSAQDALFCGKSWSDASENCEERENCPNGLDEECSTPGHVCFGDTLCSAARGDGDKFKYKHLTALLDAEYNDISNSKFCGTWWLDAQERCSIETHCVDDSVCEGDDYCVATVCNVQGLLAETYGSDWRDEIRGQINGSKGQGGSGAMMPRLPSDDPSRNNFCGVSWGDASKSCEHWCAGEDDDCPGNLKCFAQTMCYYDEDLVPSASPLPRSETDAPTNPPLAYDDPVEKAHTGDYFYEHSFCAATVFEAEKTCSIETHCGKTLRCDGFMICQYAPSCSITELLFNDKYGIVPGTVQPPSDPTDPKNFFFCGEHWSDVTARCSLETWCGLSRNCPKDQSCYDVSAFGWSCNAHYFTFPPSVSPTTYPPSRAPATYSPSPAPITDSPSLRPSVQPSLSKASHTPTDPIIYGVCATNLDHLKQIYQTDSAVECSTRNECIEAGYFCFYDVFYDVDYLATDTSSPSVSPIKYTLNLRPTRPIRTGKPSSSPLQLTEMPVPRETASAAPVLELVSDPPATGQPSSLAPTSHRPNSLQPTSHVPSSLQPSRAPTSTAPSQSPSPPPRYNQAANAKPPVQQKPAAKRGGFYCAATQQELETTCHKAKECASSKMCHQDEKCFEFHCSQDREDAPDESNFYCAESLNDLRRSCHNAVQCIHPQECLPNQGCIQFTEPCVSEGPIAHSLAEPVVVINPGTQINSDDNEENDEVTSQQHDELYSPALCEHGLVGFTAQGDCSMYWKCREGYFLVGSSAFCDSGLLFDKLSQQCVSEELVDRFCVGSVLQSSPTPTSTPIASDHAENVKTQSELCAPDFVGFRSNHDCTRFYDCNLGFFGSLHSCKSGFKLDRVRAVCISEELVDNNCFGPESHIKLDSNAIHSPLVIVTEHANIRPAKSEPSQKQPTIEVGAISNEPPASHPKETETTAKDNGGHWVDLIRPKYDPSSEPTSSPSVGPKAIPMALRPTLLSIKLAGATANLCIIARARPAEVSEPLIRSLLWKPAATEVRCGIELSLCSAACCPSGTIYTSFWPDISVLGSSAAPRRHLCRLASCPSSDLQADQTTPLPG</sequence>
<feature type="compositionally biased region" description="Basic and acidic residues" evidence="1">
    <location>
        <begin position="973"/>
        <end position="988"/>
    </location>
</feature>
<feature type="region of interest" description="Disordered" evidence="1">
    <location>
        <begin position="1"/>
        <end position="21"/>
    </location>
</feature>
<evidence type="ECO:0000256" key="1">
    <source>
        <dbReference type="SAM" id="MobiDB-lite"/>
    </source>
</evidence>
<feature type="compositionally biased region" description="Polar residues" evidence="1">
    <location>
        <begin position="445"/>
        <end position="462"/>
    </location>
</feature>
<dbReference type="GO" id="GO:0008061">
    <property type="term" value="F:chitin binding"/>
    <property type="evidence" value="ECO:0007669"/>
    <property type="project" value="InterPro"/>
</dbReference>
<feature type="compositionally biased region" description="Basic residues" evidence="1">
    <location>
        <begin position="8"/>
        <end position="21"/>
    </location>
</feature>
<feature type="domain" description="Chitin-binding type-2" evidence="2">
    <location>
        <begin position="863"/>
        <end position="921"/>
    </location>
</feature>
<dbReference type="PROSITE" id="PS50940">
    <property type="entry name" value="CHIT_BIND_II"/>
    <property type="match status" value="2"/>
</dbReference>
<dbReference type="AlphaFoldDB" id="K0RH45"/>
<feature type="region of interest" description="Disordered" evidence="1">
    <location>
        <begin position="429"/>
        <end position="462"/>
    </location>
</feature>
<organism evidence="3 4">
    <name type="scientific">Thalassiosira oceanica</name>
    <name type="common">Marine diatom</name>
    <dbReference type="NCBI Taxonomy" id="159749"/>
    <lineage>
        <taxon>Eukaryota</taxon>
        <taxon>Sar</taxon>
        <taxon>Stramenopiles</taxon>
        <taxon>Ochrophyta</taxon>
        <taxon>Bacillariophyta</taxon>
        <taxon>Coscinodiscophyceae</taxon>
        <taxon>Thalassiosirophycidae</taxon>
        <taxon>Thalassiosirales</taxon>
        <taxon>Thalassiosiraceae</taxon>
        <taxon>Thalassiosira</taxon>
    </lineage>
</organism>
<feature type="domain" description="Chitin-binding type-2" evidence="2">
    <location>
        <begin position="777"/>
        <end position="837"/>
    </location>
</feature>
<protein>
    <recommendedName>
        <fullName evidence="2">Chitin-binding type-2 domain-containing protein</fullName>
    </recommendedName>
</protein>
<dbReference type="PANTHER" id="PTHR24216:SF65">
    <property type="entry name" value="PAXILLIN-LIKE PROTEIN 1"/>
    <property type="match status" value="1"/>
</dbReference>
<dbReference type="Proteomes" id="UP000266841">
    <property type="component" value="Unassembled WGS sequence"/>
</dbReference>
<feature type="region of interest" description="Disordered" evidence="1">
    <location>
        <begin position="571"/>
        <end position="637"/>
    </location>
</feature>